<comment type="caution">
    <text evidence="10">The sequence shown here is derived from an EMBL/GenBank/DDBJ whole genome shotgun (WGS) entry which is preliminary data.</text>
</comment>
<dbReference type="Gene3D" id="3.40.50.12780">
    <property type="entry name" value="N-terminal domain of ligase-like"/>
    <property type="match status" value="1"/>
</dbReference>
<dbReference type="InterPro" id="IPR020845">
    <property type="entry name" value="AMP-binding_CS"/>
</dbReference>
<dbReference type="EMBL" id="JALLBG020000070">
    <property type="protein sequence ID" value="KAL3767995.1"/>
    <property type="molecule type" value="Genomic_DNA"/>
</dbReference>
<evidence type="ECO:0000256" key="7">
    <source>
        <dbReference type="RuleBase" id="RU369030"/>
    </source>
</evidence>
<evidence type="ECO:0000256" key="4">
    <source>
        <dbReference type="ARBA" id="ARBA00022832"/>
    </source>
</evidence>
<dbReference type="EC" id="6.2.1.3" evidence="6 7"/>
<dbReference type="PANTHER" id="PTHR43272:SF33">
    <property type="entry name" value="AMP-BINDING DOMAIN-CONTAINING PROTEIN-RELATED"/>
    <property type="match status" value="1"/>
</dbReference>
<evidence type="ECO:0000256" key="8">
    <source>
        <dbReference type="SAM" id="MobiDB-lite"/>
    </source>
</evidence>
<keyword evidence="5 7" id="KW-0067">ATP-binding</keyword>
<evidence type="ECO:0000313" key="11">
    <source>
        <dbReference type="Proteomes" id="UP001530293"/>
    </source>
</evidence>
<comment type="catalytic activity">
    <reaction evidence="7">
        <text>a long-chain fatty acid + ATP + CoA = a long-chain fatty acyl-CoA + AMP + diphosphate</text>
        <dbReference type="Rhea" id="RHEA:15421"/>
        <dbReference type="ChEBI" id="CHEBI:30616"/>
        <dbReference type="ChEBI" id="CHEBI:33019"/>
        <dbReference type="ChEBI" id="CHEBI:57287"/>
        <dbReference type="ChEBI" id="CHEBI:57560"/>
        <dbReference type="ChEBI" id="CHEBI:83139"/>
        <dbReference type="ChEBI" id="CHEBI:456215"/>
        <dbReference type="EC" id="6.2.1.3"/>
    </reaction>
</comment>
<dbReference type="GO" id="GO:0005524">
    <property type="term" value="F:ATP binding"/>
    <property type="evidence" value="ECO:0007669"/>
    <property type="project" value="UniProtKB-KW"/>
</dbReference>
<dbReference type="InterPro" id="IPR045311">
    <property type="entry name" value="LC-FACS_euk"/>
</dbReference>
<name>A0ABD3MVP9_9STRA</name>
<accession>A0ABD3MVP9</accession>
<protein>
    <recommendedName>
        <fullName evidence="6 7">Long-chain-fatty-acid--CoA ligase</fullName>
        <ecNumber evidence="6 7">6.2.1.3</ecNumber>
    </recommendedName>
</protein>
<evidence type="ECO:0000256" key="6">
    <source>
        <dbReference type="ARBA" id="ARBA00026121"/>
    </source>
</evidence>
<dbReference type="CDD" id="cd05927">
    <property type="entry name" value="LC-FACS_euk"/>
    <property type="match status" value="1"/>
</dbReference>
<dbReference type="InterPro" id="IPR000873">
    <property type="entry name" value="AMP-dep_synth/lig_dom"/>
</dbReference>
<dbReference type="Proteomes" id="UP001530293">
    <property type="component" value="Unassembled WGS sequence"/>
</dbReference>
<keyword evidence="4 7" id="KW-0276">Fatty acid metabolism</keyword>
<dbReference type="Pfam" id="PF00501">
    <property type="entry name" value="AMP-binding"/>
    <property type="match status" value="1"/>
</dbReference>
<sequence length="720" mass="78664">MTTPPTASLHSSTRPQWSVEVPHTSRPPSHPKGGRGNIRRSHDPLASPTLGADGVRTLYEALRRGRDINPYAPCLGYRATASNSGYATPYVYNSYGECVARVDAMAAGLDKGGENLLDKNDDGMLLLGIYMKNCMEWVIAEQAIYCLGGTTVPFYDTLGPDTVRFILEHTGLSCVVCSRRELEHLSEAKATGTCPKFHSVILVDGVTPEASALAKKSNLKVVSFAKIEYLGSVIIPNEGHEHTPPDPSDVATFCYTSGTTGNPKGALITHQNIMSAAAGLDDLQVFPTDRHISYLPLPHIFERLVIAQMITNGAAIAFFRGDPTLLIEDIVACRPTIIPVVPRVVNKIHDKIVAGMAAKGGVTEKMFHAALAAKTMGLAQGKLTHALWDRILFNKIKKALGLDCVRVMVSGSAPLSPKVMTFFRCLLGVPVCEGYGQTEGSAAGSLGHPEDMASVGHVGGPHKCVEIVLVDVPEMGYLSTGEKWNECFPRVQNACSSSVFPTVTLNATILDTSHNGEPCQGRGEICVRGPPVFKGYYKDDEKTKETIDDEAWLHSGDVGLWTADGQLKIIDRKKNIFKLAQGEYVSAEKIENVINQSLLIGQSFVYGDSFQTFLVAIVVPDEEPVRAWAESNIPDSANTPFSELCKRDELRNEVLSEIQRLSKHNGLHGFETIKSVYLEPNIFSVDKDLVTPTFKLKRQQLKNYYSKQIEEMYGQPQSKL</sequence>
<dbReference type="InterPro" id="IPR042099">
    <property type="entry name" value="ANL_N_sf"/>
</dbReference>
<evidence type="ECO:0000256" key="5">
    <source>
        <dbReference type="ARBA" id="ARBA00022840"/>
    </source>
</evidence>
<gene>
    <name evidence="10" type="ORF">ACHAWU_005453</name>
</gene>
<feature type="compositionally biased region" description="Polar residues" evidence="8">
    <location>
        <begin position="1"/>
        <end position="16"/>
    </location>
</feature>
<evidence type="ECO:0000256" key="3">
    <source>
        <dbReference type="ARBA" id="ARBA00022741"/>
    </source>
</evidence>
<dbReference type="AlphaFoldDB" id="A0ABD3MVP9"/>
<organism evidence="10 11">
    <name type="scientific">Discostella pseudostelligera</name>
    <dbReference type="NCBI Taxonomy" id="259834"/>
    <lineage>
        <taxon>Eukaryota</taxon>
        <taxon>Sar</taxon>
        <taxon>Stramenopiles</taxon>
        <taxon>Ochrophyta</taxon>
        <taxon>Bacillariophyta</taxon>
        <taxon>Coscinodiscophyceae</taxon>
        <taxon>Thalassiosirophycidae</taxon>
        <taxon>Stephanodiscales</taxon>
        <taxon>Stephanodiscaceae</taxon>
        <taxon>Discostella</taxon>
    </lineage>
</organism>
<comment type="function">
    <text evidence="7">Catalyzes the conversion of long-chain fatty acids to their active form acyl-CoAs for both synthesis of cellular lipids, and degradation via beta-oxidation.</text>
</comment>
<keyword evidence="7" id="KW-0443">Lipid metabolism</keyword>
<feature type="domain" description="AMP-dependent synthetase/ligase" evidence="9">
    <location>
        <begin position="91"/>
        <end position="483"/>
    </location>
</feature>
<dbReference type="PANTHER" id="PTHR43272">
    <property type="entry name" value="LONG-CHAIN-FATTY-ACID--COA LIGASE"/>
    <property type="match status" value="1"/>
</dbReference>
<proteinExistence type="inferred from homology"/>
<keyword evidence="11" id="KW-1185">Reference proteome</keyword>
<dbReference type="SUPFAM" id="SSF56801">
    <property type="entry name" value="Acetyl-CoA synthetase-like"/>
    <property type="match status" value="1"/>
</dbReference>
<dbReference type="GO" id="GO:0004467">
    <property type="term" value="F:long-chain fatty acid-CoA ligase activity"/>
    <property type="evidence" value="ECO:0007669"/>
    <property type="project" value="UniProtKB-EC"/>
</dbReference>
<evidence type="ECO:0000256" key="2">
    <source>
        <dbReference type="ARBA" id="ARBA00022598"/>
    </source>
</evidence>
<keyword evidence="2 7" id="KW-0436">Ligase</keyword>
<comment type="similarity">
    <text evidence="1 7">Belongs to the ATP-dependent AMP-binding enzyme family.</text>
</comment>
<dbReference type="PROSITE" id="PS00455">
    <property type="entry name" value="AMP_BINDING"/>
    <property type="match status" value="1"/>
</dbReference>
<keyword evidence="3 7" id="KW-0547">Nucleotide-binding</keyword>
<evidence type="ECO:0000313" key="10">
    <source>
        <dbReference type="EMBL" id="KAL3767995.1"/>
    </source>
</evidence>
<evidence type="ECO:0000256" key="1">
    <source>
        <dbReference type="ARBA" id="ARBA00006432"/>
    </source>
</evidence>
<feature type="region of interest" description="Disordered" evidence="8">
    <location>
        <begin position="1"/>
        <end position="51"/>
    </location>
</feature>
<reference evidence="10 11" key="1">
    <citation type="submission" date="2024-10" db="EMBL/GenBank/DDBJ databases">
        <title>Updated reference genomes for cyclostephanoid diatoms.</title>
        <authorList>
            <person name="Roberts W.R."/>
            <person name="Alverson A.J."/>
        </authorList>
    </citation>
    <scope>NUCLEOTIDE SEQUENCE [LARGE SCALE GENOMIC DNA]</scope>
    <source>
        <strain evidence="10 11">AJA232-27</strain>
    </source>
</reference>
<evidence type="ECO:0000259" key="9">
    <source>
        <dbReference type="Pfam" id="PF00501"/>
    </source>
</evidence>